<comment type="caution">
    <text evidence="6">The sequence shown here is derived from an EMBL/GenBank/DDBJ whole genome shotgun (WGS) entry which is preliminary data.</text>
</comment>
<organism evidence="6 7">
    <name type="scientific">Candidatus Mcinerneyibacterium aminivorans</name>
    <dbReference type="NCBI Taxonomy" id="2703815"/>
    <lineage>
        <taxon>Bacteria</taxon>
        <taxon>Candidatus Macinerneyibacteriota</taxon>
        <taxon>Candidatus Mcinerneyibacteria</taxon>
        <taxon>Candidatus Mcinerneyibacteriales</taxon>
        <taxon>Candidatus Mcinerneyibacteriaceae</taxon>
        <taxon>Candidatus Mcinerneyibacterium</taxon>
    </lineage>
</organism>
<feature type="domain" description="ABC transporter" evidence="5">
    <location>
        <begin position="3"/>
        <end position="224"/>
    </location>
</feature>
<dbReference type="InterPro" id="IPR027417">
    <property type="entry name" value="P-loop_NTPase"/>
</dbReference>
<keyword evidence="7" id="KW-1185">Reference proteome</keyword>
<dbReference type="GO" id="GO:0016887">
    <property type="term" value="F:ATP hydrolysis activity"/>
    <property type="evidence" value="ECO:0007669"/>
    <property type="project" value="InterPro"/>
</dbReference>
<dbReference type="Proteomes" id="UP000324143">
    <property type="component" value="Unassembled WGS sequence"/>
</dbReference>
<sequence length="303" mass="35186">MILKVDNVNKYYNDFHAVKNLSFQVEENMIYGILGRNGAGKTTTIRMIMDIYEPEIGNIERNYSPEKVSYLPEERGLYPNLTVKETLNFFGEIKGMSKKQISQAKNYWLERFDLTGWHEKKIEELSKGMQQKVQFIISCFNKPKLLILDEPFSGLDPVNMQIFKDEILKLKKENTTVLFSSHIIEHVEYLSTNVLVIDNGEKVIDGKLSDIKKEYGKKTIFVRYDGKSDKLNNELVKNIDDYGSYAEIFLNDPDKHNKYLNMIAPEVNILEYRIDVPSLKSIFINKVGMIEEGKNDRQMANNI</sequence>
<dbReference type="Gene3D" id="3.40.50.300">
    <property type="entry name" value="P-loop containing nucleotide triphosphate hydrolases"/>
    <property type="match status" value="1"/>
</dbReference>
<evidence type="ECO:0000259" key="5">
    <source>
        <dbReference type="PROSITE" id="PS50893"/>
    </source>
</evidence>
<dbReference type="InterPro" id="IPR003439">
    <property type="entry name" value="ABC_transporter-like_ATP-bd"/>
</dbReference>
<dbReference type="EMBL" id="VSIX01000074">
    <property type="protein sequence ID" value="TYB30788.1"/>
    <property type="molecule type" value="Genomic_DNA"/>
</dbReference>
<dbReference type="Pfam" id="PF00005">
    <property type="entry name" value="ABC_tran"/>
    <property type="match status" value="1"/>
</dbReference>
<keyword evidence="4 6" id="KW-0067">ATP-binding</keyword>
<evidence type="ECO:0000256" key="4">
    <source>
        <dbReference type="ARBA" id="ARBA00022840"/>
    </source>
</evidence>
<dbReference type="PROSITE" id="PS50893">
    <property type="entry name" value="ABC_TRANSPORTER_2"/>
    <property type="match status" value="1"/>
</dbReference>
<dbReference type="PANTHER" id="PTHR42711:SF5">
    <property type="entry name" value="ABC TRANSPORTER ATP-BINDING PROTEIN NATA"/>
    <property type="match status" value="1"/>
</dbReference>
<dbReference type="PANTHER" id="PTHR42711">
    <property type="entry name" value="ABC TRANSPORTER ATP-BINDING PROTEIN"/>
    <property type="match status" value="1"/>
</dbReference>
<reference evidence="6" key="1">
    <citation type="submission" date="2019-08" db="EMBL/GenBank/DDBJ databases">
        <title>Genomic characterization of a novel candidate phylum (ARYD3) from a high temperature, high salinity tertiary oil reservoir in north central Oklahoma, USA.</title>
        <authorList>
            <person name="Youssef N.H."/>
            <person name="Yadav A."/>
            <person name="Elshahed M.S."/>
        </authorList>
    </citation>
    <scope>NUCLEOTIDE SEQUENCE [LARGE SCALE GENOMIC DNA]</scope>
    <source>
        <strain evidence="6">ARYD3</strain>
    </source>
</reference>
<evidence type="ECO:0000313" key="7">
    <source>
        <dbReference type="Proteomes" id="UP000324143"/>
    </source>
</evidence>
<gene>
    <name evidence="6" type="ORF">FXF47_07430</name>
</gene>
<dbReference type="GO" id="GO:0005524">
    <property type="term" value="F:ATP binding"/>
    <property type="evidence" value="ECO:0007669"/>
    <property type="project" value="UniProtKB-KW"/>
</dbReference>
<dbReference type="InterPro" id="IPR050763">
    <property type="entry name" value="ABC_transporter_ATP-binding"/>
</dbReference>
<evidence type="ECO:0000256" key="2">
    <source>
        <dbReference type="ARBA" id="ARBA00022448"/>
    </source>
</evidence>
<evidence type="ECO:0000256" key="1">
    <source>
        <dbReference type="ARBA" id="ARBA00005417"/>
    </source>
</evidence>
<keyword evidence="2" id="KW-0813">Transport</keyword>
<dbReference type="Pfam" id="PF13732">
    <property type="entry name" value="DrrA1-3_C"/>
    <property type="match status" value="1"/>
</dbReference>
<name>A0A5D0MHP1_9BACT</name>
<dbReference type="InterPro" id="IPR025302">
    <property type="entry name" value="DrrA1/2-like_C"/>
</dbReference>
<protein>
    <submittedName>
        <fullName evidence="6">ATP-binding cassette domain-containing protein</fullName>
    </submittedName>
</protein>
<accession>A0A5D0MHP1</accession>
<comment type="similarity">
    <text evidence="1">Belongs to the ABC transporter superfamily.</text>
</comment>
<proteinExistence type="inferred from homology"/>
<dbReference type="AlphaFoldDB" id="A0A5D0MHP1"/>
<evidence type="ECO:0000256" key="3">
    <source>
        <dbReference type="ARBA" id="ARBA00022741"/>
    </source>
</evidence>
<dbReference type="SMART" id="SM00382">
    <property type="entry name" value="AAA"/>
    <property type="match status" value="1"/>
</dbReference>
<dbReference type="SUPFAM" id="SSF52540">
    <property type="entry name" value="P-loop containing nucleoside triphosphate hydrolases"/>
    <property type="match status" value="1"/>
</dbReference>
<dbReference type="InterPro" id="IPR003593">
    <property type="entry name" value="AAA+_ATPase"/>
</dbReference>
<evidence type="ECO:0000313" key="6">
    <source>
        <dbReference type="EMBL" id="TYB30788.1"/>
    </source>
</evidence>
<keyword evidence="3" id="KW-0547">Nucleotide-binding</keyword>